<proteinExistence type="inferred from homology"/>
<keyword evidence="4" id="KW-0337">GPI-anchor biosynthesis</keyword>
<evidence type="ECO:0000256" key="3">
    <source>
        <dbReference type="ARBA" id="ARBA00005316"/>
    </source>
</evidence>
<dbReference type="GO" id="GO:0042765">
    <property type="term" value="C:GPI-anchor transamidase complex"/>
    <property type="evidence" value="ECO:0007669"/>
    <property type="project" value="InterPro"/>
</dbReference>
<dbReference type="PANTHER" id="PTHR21072">
    <property type="entry name" value="GPI TRANSAMIDASE COMPONENT PIG-S"/>
    <property type="match status" value="1"/>
</dbReference>
<dbReference type="AlphaFoldDB" id="A0AAD8A298"/>
<evidence type="ECO:0000256" key="2">
    <source>
        <dbReference type="ARBA" id="ARBA00004687"/>
    </source>
</evidence>
<dbReference type="GO" id="GO:0016255">
    <property type="term" value="P:attachment of GPI anchor to protein"/>
    <property type="evidence" value="ECO:0007669"/>
    <property type="project" value="InterPro"/>
</dbReference>
<evidence type="ECO:0000313" key="11">
    <source>
        <dbReference type="EMBL" id="KAJ9591063.1"/>
    </source>
</evidence>
<reference evidence="11" key="1">
    <citation type="journal article" date="2023" name="IScience">
        <title>Live-bearing cockroach genome reveals convergent evolutionary mechanisms linked to viviparity in insects and beyond.</title>
        <authorList>
            <person name="Fouks B."/>
            <person name="Harrison M.C."/>
            <person name="Mikhailova A.A."/>
            <person name="Marchal E."/>
            <person name="English S."/>
            <person name="Carruthers M."/>
            <person name="Jennings E.C."/>
            <person name="Chiamaka E.L."/>
            <person name="Frigard R.A."/>
            <person name="Pippel M."/>
            <person name="Attardo G.M."/>
            <person name="Benoit J.B."/>
            <person name="Bornberg-Bauer E."/>
            <person name="Tobe S.S."/>
        </authorList>
    </citation>
    <scope>NUCLEOTIDE SEQUENCE</scope>
    <source>
        <strain evidence="11">Stay&amp;Tobe</strain>
    </source>
</reference>
<dbReference type="Proteomes" id="UP001233999">
    <property type="component" value="Unassembled WGS sequence"/>
</dbReference>
<dbReference type="PANTHER" id="PTHR21072:SF13">
    <property type="entry name" value="GPI TRANSAMIDASE COMPONENT PIG-S"/>
    <property type="match status" value="1"/>
</dbReference>
<keyword evidence="5 10" id="KW-0812">Transmembrane</keyword>
<accession>A0AAD8A298</accession>
<keyword evidence="8 10" id="KW-0472">Membrane</keyword>
<dbReference type="EMBL" id="JASPKZ010003916">
    <property type="protein sequence ID" value="KAJ9591063.1"/>
    <property type="molecule type" value="Genomic_DNA"/>
</dbReference>
<name>A0AAD8A298_DIPPU</name>
<comment type="similarity">
    <text evidence="3">Belongs to the PIGS family.</text>
</comment>
<organism evidence="11 12">
    <name type="scientific">Diploptera punctata</name>
    <name type="common">Pacific beetle cockroach</name>
    <dbReference type="NCBI Taxonomy" id="6984"/>
    <lineage>
        <taxon>Eukaryota</taxon>
        <taxon>Metazoa</taxon>
        <taxon>Ecdysozoa</taxon>
        <taxon>Arthropoda</taxon>
        <taxon>Hexapoda</taxon>
        <taxon>Insecta</taxon>
        <taxon>Pterygota</taxon>
        <taxon>Neoptera</taxon>
        <taxon>Polyneoptera</taxon>
        <taxon>Dictyoptera</taxon>
        <taxon>Blattodea</taxon>
        <taxon>Blaberoidea</taxon>
        <taxon>Blaberidae</taxon>
        <taxon>Diplopterinae</taxon>
        <taxon>Diploptera</taxon>
    </lineage>
</organism>
<sequence>YFIIMESGDMSDEAQKSASDKINDPEDEKESYRIYAAISYAFILIVIGLPLWWKTTEVYRVTLPYKQINELDGLNTTIAMNISVSTLDAARGEKLANDLNELFKTSKLFNLKFIPKNLEKKHLASVHSVQDLENGSFQPSKPGELLLLEVPGLSRFTPGHVLAGVKRTIYFSSDTTAIKLNEALDMWLLQEKSLKQMVAAMTSPTEADQDHSGRRRIPAAAEYDIMITVVNPEPEKLQLDWDLREAIKDYIEPFLNELSPLVRLYCQVAMAILCDSKCSTKAAEDILPQIITPLEKKLASHVSKNPCLNFVVYVPPCNAAPLHIYRRQGIRVKGGVDAFLSPRWGGIVINKSIFYILQQYIYS</sequence>
<evidence type="ECO:0000256" key="9">
    <source>
        <dbReference type="ARBA" id="ARBA00023180"/>
    </source>
</evidence>
<feature type="non-terminal residue" evidence="11">
    <location>
        <position position="363"/>
    </location>
</feature>
<evidence type="ECO:0000256" key="6">
    <source>
        <dbReference type="ARBA" id="ARBA00022824"/>
    </source>
</evidence>
<evidence type="ECO:0000256" key="8">
    <source>
        <dbReference type="ARBA" id="ARBA00023136"/>
    </source>
</evidence>
<protein>
    <recommendedName>
        <fullName evidence="13">GPI transamidase component PIG-S</fullName>
    </recommendedName>
</protein>
<dbReference type="Pfam" id="PF10510">
    <property type="entry name" value="PIG-S"/>
    <property type="match status" value="1"/>
</dbReference>
<dbReference type="GO" id="GO:0006506">
    <property type="term" value="P:GPI anchor biosynthetic process"/>
    <property type="evidence" value="ECO:0007669"/>
    <property type="project" value="UniProtKB-KW"/>
</dbReference>
<dbReference type="InterPro" id="IPR019540">
    <property type="entry name" value="PtdIno-glycan_biosynth_class_S"/>
</dbReference>
<keyword evidence="6" id="KW-0256">Endoplasmic reticulum</keyword>
<feature type="transmembrane region" description="Helical" evidence="10">
    <location>
        <begin position="34"/>
        <end position="53"/>
    </location>
</feature>
<keyword evidence="7 10" id="KW-1133">Transmembrane helix</keyword>
<evidence type="ECO:0000313" key="12">
    <source>
        <dbReference type="Proteomes" id="UP001233999"/>
    </source>
</evidence>
<comment type="caution">
    <text evidence="11">The sequence shown here is derived from an EMBL/GenBank/DDBJ whole genome shotgun (WGS) entry which is preliminary data.</text>
</comment>
<evidence type="ECO:0008006" key="13">
    <source>
        <dbReference type="Google" id="ProtNLM"/>
    </source>
</evidence>
<evidence type="ECO:0000256" key="7">
    <source>
        <dbReference type="ARBA" id="ARBA00022989"/>
    </source>
</evidence>
<evidence type="ECO:0000256" key="1">
    <source>
        <dbReference type="ARBA" id="ARBA00004477"/>
    </source>
</evidence>
<comment type="pathway">
    <text evidence="2">Glycolipid biosynthesis; glycosylphosphatidylinositol-anchor biosynthesis.</text>
</comment>
<evidence type="ECO:0000256" key="5">
    <source>
        <dbReference type="ARBA" id="ARBA00022692"/>
    </source>
</evidence>
<comment type="subcellular location">
    <subcellularLocation>
        <location evidence="1">Endoplasmic reticulum membrane</location>
        <topology evidence="1">Multi-pass membrane protein</topology>
    </subcellularLocation>
</comment>
<keyword evidence="9" id="KW-0325">Glycoprotein</keyword>
<reference evidence="11" key="2">
    <citation type="submission" date="2023-05" db="EMBL/GenBank/DDBJ databases">
        <authorList>
            <person name="Fouks B."/>
        </authorList>
    </citation>
    <scope>NUCLEOTIDE SEQUENCE</scope>
    <source>
        <strain evidence="11">Stay&amp;Tobe</strain>
        <tissue evidence="11">Testes</tissue>
    </source>
</reference>
<evidence type="ECO:0000256" key="10">
    <source>
        <dbReference type="SAM" id="Phobius"/>
    </source>
</evidence>
<evidence type="ECO:0000256" key="4">
    <source>
        <dbReference type="ARBA" id="ARBA00022502"/>
    </source>
</evidence>
<keyword evidence="12" id="KW-1185">Reference proteome</keyword>
<gene>
    <name evidence="11" type="ORF">L9F63_027730</name>
</gene>